<dbReference type="InterPro" id="IPR029063">
    <property type="entry name" value="SAM-dependent_MTases_sf"/>
</dbReference>
<feature type="domain" description="Type ISP restriction-modification enzyme coupler" evidence="2">
    <location>
        <begin position="82"/>
        <end position="207"/>
    </location>
</feature>
<protein>
    <submittedName>
        <fullName evidence="3">Helicase domain-containing protein</fullName>
    </submittedName>
</protein>
<evidence type="ECO:0000256" key="1">
    <source>
        <dbReference type="SAM" id="MobiDB-lite"/>
    </source>
</evidence>
<dbReference type="PRINTS" id="PR00507">
    <property type="entry name" value="N12N6MTFRASE"/>
</dbReference>
<sequence>MIGRDPRKMEVIAITDKIQRQAAKTKDKITKPRGPSGRGSHGIGEPAPTPTYKAQQELQFEIGEIERAIYARLVQKVGNRHHWEDWANDIAKIANTHIDRIRGILENPDYPLEQAAFASFATDLRQNLNDSISDDEIIEMLAQHLITRPVFDSLFEGYSFARHNPISQAMQSVVDILESHQISKEADTLQVFYDSVKFRASGIDNAAGKQKIVVELYDKFFRNAFPRMSERLGIVYTPVEVVDFIIHSVNHILKVEFDQTLGSQGVHILDPFTGTGTFITRLLQSGLITPKEL</sequence>
<reference evidence="3" key="1">
    <citation type="submission" date="2013-08" db="EMBL/GenBank/DDBJ databases">
        <authorList>
            <person name="Mendez C."/>
            <person name="Richter M."/>
            <person name="Ferrer M."/>
            <person name="Sanchez J."/>
        </authorList>
    </citation>
    <scope>NUCLEOTIDE SEQUENCE</scope>
</reference>
<organism evidence="3">
    <name type="scientific">mine drainage metagenome</name>
    <dbReference type="NCBI Taxonomy" id="410659"/>
    <lineage>
        <taxon>unclassified sequences</taxon>
        <taxon>metagenomes</taxon>
        <taxon>ecological metagenomes</taxon>
    </lineage>
</organism>
<evidence type="ECO:0000259" key="2">
    <source>
        <dbReference type="Pfam" id="PF22240"/>
    </source>
</evidence>
<keyword evidence="3" id="KW-0067">ATP-binding</keyword>
<keyword evidence="3" id="KW-0347">Helicase</keyword>
<dbReference type="Gene3D" id="3.40.50.150">
    <property type="entry name" value="Vaccinia Virus protein VP39"/>
    <property type="match status" value="1"/>
</dbReference>
<keyword evidence="3" id="KW-0378">Hydrolase</keyword>
<gene>
    <name evidence="3" type="ORF">B1A_05779</name>
</gene>
<dbReference type="Pfam" id="PF22240">
    <property type="entry name" value="ISP_coupler"/>
    <property type="match status" value="1"/>
</dbReference>
<feature type="non-terminal residue" evidence="3">
    <location>
        <position position="293"/>
    </location>
</feature>
<dbReference type="SUPFAM" id="SSF53335">
    <property type="entry name" value="S-adenosyl-L-methionine-dependent methyltransferases"/>
    <property type="match status" value="1"/>
</dbReference>
<evidence type="ECO:0000313" key="3">
    <source>
        <dbReference type="EMBL" id="EQD71454.1"/>
    </source>
</evidence>
<feature type="region of interest" description="Disordered" evidence="1">
    <location>
        <begin position="21"/>
        <end position="50"/>
    </location>
</feature>
<comment type="caution">
    <text evidence="3">The sequence shown here is derived from an EMBL/GenBank/DDBJ whole genome shotgun (WGS) entry which is preliminary data.</text>
</comment>
<proteinExistence type="predicted"/>
<name>T1CSE5_9ZZZZ</name>
<dbReference type="EMBL" id="AUZX01004216">
    <property type="protein sequence ID" value="EQD71454.1"/>
    <property type="molecule type" value="Genomic_DNA"/>
</dbReference>
<dbReference type="InterPro" id="IPR053980">
    <property type="entry name" value="ISP_coupler"/>
</dbReference>
<accession>T1CSE5</accession>
<dbReference type="GO" id="GO:0004386">
    <property type="term" value="F:helicase activity"/>
    <property type="evidence" value="ECO:0007669"/>
    <property type="project" value="UniProtKB-KW"/>
</dbReference>
<dbReference type="AlphaFoldDB" id="T1CSE5"/>
<keyword evidence="3" id="KW-0547">Nucleotide-binding</keyword>
<reference evidence="3" key="2">
    <citation type="journal article" date="2014" name="ISME J.">
        <title>Microbial stratification in low pH oxic and suboxic macroscopic growths along an acid mine drainage.</title>
        <authorList>
            <person name="Mendez-Garcia C."/>
            <person name="Mesa V."/>
            <person name="Sprenger R.R."/>
            <person name="Richter M."/>
            <person name="Diez M.S."/>
            <person name="Solano J."/>
            <person name="Bargiela R."/>
            <person name="Golyshina O.V."/>
            <person name="Manteca A."/>
            <person name="Ramos J.L."/>
            <person name="Gallego J.R."/>
            <person name="Llorente I."/>
            <person name="Martins Dos Santos V.A."/>
            <person name="Jensen O.N."/>
            <person name="Pelaez A.I."/>
            <person name="Sanchez J."/>
            <person name="Ferrer M."/>
        </authorList>
    </citation>
    <scope>NUCLEOTIDE SEQUENCE</scope>
</reference>